<keyword evidence="7" id="KW-0325">Glycoprotein</keyword>
<reference evidence="11 12" key="2">
    <citation type="journal article" date="2006" name="J. Gen. Virol.">
        <title>Genome sequences of two frog herpesviruses.</title>
        <authorList>
            <person name="Davison A.J."/>
            <person name="Cunningham C."/>
            <person name="Sauerbier W."/>
            <person name="McKinnell R.G."/>
        </authorList>
    </citation>
    <scope>NUCLEOTIDE SEQUENCE [LARGE SCALE GENOMIC DNA]</scope>
    <source>
        <strain evidence="11 12">McKinnell</strain>
    </source>
</reference>
<evidence type="ECO:0000259" key="10">
    <source>
        <dbReference type="PROSITE" id="PS50835"/>
    </source>
</evidence>
<dbReference type="GO" id="GO:0098632">
    <property type="term" value="F:cell-cell adhesion mediator activity"/>
    <property type="evidence" value="ECO:0007669"/>
    <property type="project" value="InterPro"/>
</dbReference>
<dbReference type="InterPro" id="IPR013106">
    <property type="entry name" value="Ig_V-set"/>
</dbReference>
<protein>
    <submittedName>
        <fullName evidence="11">ORF8</fullName>
    </submittedName>
</protein>
<dbReference type="PANTHER" id="PTHR46841">
    <property type="entry name" value="OX-2 MEMBRANE GLYCOPROTEIN"/>
    <property type="match status" value="1"/>
</dbReference>
<dbReference type="RefSeq" id="YP_656663.1">
    <property type="nucleotide sequence ID" value="NC_008211.1"/>
</dbReference>
<dbReference type="GeneID" id="5141287"/>
<dbReference type="InterPro" id="IPR007110">
    <property type="entry name" value="Ig-like_dom"/>
</dbReference>
<sequence>MLRILVLLGAILRRVDKTCSSAPVCYGGEERKVVGKSASLGCISNASNITQMSWERESAHTLIGVYNPLIGVTMLSSETSARMYVHDTYNITSLHFSNTRLADEGCYICTIVRVGEQIQSCRACLSMRPGFVAFFNMSSVPLMEDNSNHSCFEITCMCSSSPSAQLSFPTLIKTGEEKRYTAKNKSLFVSTIRTVVCLRDSEEKRTVACSMRHSSMEDLAILSVTAQRGMFYNSPATTALSPELIAGICVMLVLITACIVYMLLKWWFLRQARAVALPRSLRFP</sequence>
<accession>Q14VV0</accession>
<keyword evidence="12" id="KW-1185">Reference proteome</keyword>
<evidence type="ECO:0000256" key="6">
    <source>
        <dbReference type="ARBA" id="ARBA00023157"/>
    </source>
</evidence>
<evidence type="ECO:0000313" key="11">
    <source>
        <dbReference type="EMBL" id="ABG25813.1"/>
    </source>
</evidence>
<proteinExistence type="predicted"/>
<reference evidence="12" key="1">
    <citation type="journal article" date="1999" name="J. Cancer Res. Clin. Oncol.">
        <title>Genomic studies of the Lucke tumor herpesvirus (RaHV-1).</title>
        <authorList>
            <person name="Davison A.J."/>
            <person name="Sauerbier W."/>
            <person name="Dolan A."/>
            <person name="Addison C."/>
            <person name="McKinnell R.G."/>
        </authorList>
    </citation>
    <scope>NUCLEOTIDE SEQUENCE [LARGE SCALE GENOMIC DNA]</scope>
    <source>
        <strain evidence="12">McKinnell</strain>
    </source>
</reference>
<evidence type="ECO:0000256" key="1">
    <source>
        <dbReference type="ARBA" id="ARBA00004167"/>
    </source>
</evidence>
<dbReference type="EMBL" id="DQ665917">
    <property type="protein sequence ID" value="ABG25813.1"/>
    <property type="molecule type" value="Genomic_DNA"/>
</dbReference>
<dbReference type="KEGG" id="vg:5141287"/>
<keyword evidence="3" id="KW-0732">Signal</keyword>
<keyword evidence="8" id="KW-0393">Immunoglobulin domain</keyword>
<evidence type="ECO:0000256" key="4">
    <source>
        <dbReference type="ARBA" id="ARBA00022989"/>
    </source>
</evidence>
<dbReference type="Pfam" id="PF07686">
    <property type="entry name" value="V-set"/>
    <property type="match status" value="1"/>
</dbReference>
<keyword evidence="6" id="KW-1015">Disulfide bond</keyword>
<evidence type="ECO:0000256" key="8">
    <source>
        <dbReference type="ARBA" id="ARBA00023319"/>
    </source>
</evidence>
<keyword evidence="2 9" id="KW-0812">Transmembrane</keyword>
<dbReference type="Gene3D" id="2.60.40.10">
    <property type="entry name" value="Immunoglobulins"/>
    <property type="match status" value="1"/>
</dbReference>
<dbReference type="InterPro" id="IPR047164">
    <property type="entry name" value="OX2G-like"/>
</dbReference>
<dbReference type="PROSITE" id="PS50835">
    <property type="entry name" value="IG_LIKE"/>
    <property type="match status" value="1"/>
</dbReference>
<evidence type="ECO:0000256" key="3">
    <source>
        <dbReference type="ARBA" id="ARBA00022729"/>
    </source>
</evidence>
<dbReference type="GO" id="GO:0016020">
    <property type="term" value="C:membrane"/>
    <property type="evidence" value="ECO:0007669"/>
    <property type="project" value="UniProtKB-SubCell"/>
</dbReference>
<evidence type="ECO:0000256" key="7">
    <source>
        <dbReference type="ARBA" id="ARBA00023180"/>
    </source>
</evidence>
<evidence type="ECO:0000256" key="9">
    <source>
        <dbReference type="SAM" id="Phobius"/>
    </source>
</evidence>
<organism evidence="12">
    <name type="scientific">Ranid herpesvirus 1</name>
    <name type="common">Lucke tumor herpesvirus</name>
    <dbReference type="NCBI Taxonomy" id="85655"/>
    <lineage>
        <taxon>Viruses</taxon>
        <taxon>Duplodnaviria</taxon>
        <taxon>Heunggongvirae</taxon>
        <taxon>Peploviricota</taxon>
        <taxon>Herviviricetes</taxon>
        <taxon>Herpesvirales</taxon>
        <taxon>Alloherpesviridae</taxon>
        <taxon>Batravirus</taxon>
        <taxon>Batravirus ranidallo1</taxon>
    </lineage>
</organism>
<keyword evidence="4 9" id="KW-1133">Transmembrane helix</keyword>
<feature type="domain" description="Ig-like" evidence="10">
    <location>
        <begin position="35"/>
        <end position="126"/>
    </location>
</feature>
<dbReference type="InterPro" id="IPR013783">
    <property type="entry name" value="Ig-like_fold"/>
</dbReference>
<feature type="transmembrane region" description="Helical" evidence="9">
    <location>
        <begin position="244"/>
        <end position="264"/>
    </location>
</feature>
<dbReference type="Proteomes" id="UP000011238">
    <property type="component" value="Segment"/>
</dbReference>
<evidence type="ECO:0000313" key="12">
    <source>
        <dbReference type="Proteomes" id="UP000011238"/>
    </source>
</evidence>
<dbReference type="SUPFAM" id="SSF48726">
    <property type="entry name" value="Immunoglobulin"/>
    <property type="match status" value="1"/>
</dbReference>
<comment type="subcellular location">
    <subcellularLocation>
        <location evidence="1">Membrane</location>
        <topology evidence="1">Single-pass membrane protein</topology>
    </subcellularLocation>
</comment>
<evidence type="ECO:0000256" key="5">
    <source>
        <dbReference type="ARBA" id="ARBA00023136"/>
    </source>
</evidence>
<name>Q14VV0_9VIRU</name>
<evidence type="ECO:0000256" key="2">
    <source>
        <dbReference type="ARBA" id="ARBA00022692"/>
    </source>
</evidence>
<keyword evidence="5 9" id="KW-0472">Membrane</keyword>
<dbReference type="InterPro" id="IPR036179">
    <property type="entry name" value="Ig-like_dom_sf"/>
</dbReference>